<accession>A0A8X6WTE0</accession>
<feature type="domain" description="Carboxylesterase type B" evidence="5">
    <location>
        <begin position="171"/>
        <end position="380"/>
    </location>
</feature>
<dbReference type="InterPro" id="IPR050654">
    <property type="entry name" value="AChE-related_enzymes"/>
</dbReference>
<proteinExistence type="inferred from homology"/>
<dbReference type="GO" id="GO:0003990">
    <property type="term" value="F:acetylcholinesterase activity"/>
    <property type="evidence" value="ECO:0007669"/>
    <property type="project" value="TreeGrafter"/>
</dbReference>
<dbReference type="InterPro" id="IPR029058">
    <property type="entry name" value="AB_hydrolase_fold"/>
</dbReference>
<name>A0A8X6WTE0_9ARAC</name>
<dbReference type="PANTHER" id="PTHR43918:SF4">
    <property type="entry name" value="CARBOXYLIC ESTER HYDROLASE"/>
    <property type="match status" value="1"/>
</dbReference>
<evidence type="ECO:0000256" key="2">
    <source>
        <dbReference type="ARBA" id="ARBA00022487"/>
    </source>
</evidence>
<dbReference type="PANTHER" id="PTHR43918">
    <property type="entry name" value="ACETYLCHOLINESTERASE"/>
    <property type="match status" value="1"/>
</dbReference>
<dbReference type="GO" id="GO:0005886">
    <property type="term" value="C:plasma membrane"/>
    <property type="evidence" value="ECO:0007669"/>
    <property type="project" value="TreeGrafter"/>
</dbReference>
<evidence type="ECO:0000259" key="5">
    <source>
        <dbReference type="Pfam" id="PF00135"/>
    </source>
</evidence>
<evidence type="ECO:0000256" key="4">
    <source>
        <dbReference type="ARBA" id="ARBA00023180"/>
    </source>
</evidence>
<organism evidence="6 7">
    <name type="scientific">Trichonephila inaurata madagascariensis</name>
    <dbReference type="NCBI Taxonomy" id="2747483"/>
    <lineage>
        <taxon>Eukaryota</taxon>
        <taxon>Metazoa</taxon>
        <taxon>Ecdysozoa</taxon>
        <taxon>Arthropoda</taxon>
        <taxon>Chelicerata</taxon>
        <taxon>Arachnida</taxon>
        <taxon>Araneae</taxon>
        <taxon>Araneomorphae</taxon>
        <taxon>Entelegynae</taxon>
        <taxon>Araneoidea</taxon>
        <taxon>Nephilidae</taxon>
        <taxon>Trichonephila</taxon>
        <taxon>Trichonephila inaurata</taxon>
    </lineage>
</organism>
<evidence type="ECO:0000313" key="6">
    <source>
        <dbReference type="EMBL" id="GFY40064.1"/>
    </source>
</evidence>
<dbReference type="Pfam" id="PF00135">
    <property type="entry name" value="COesterase"/>
    <property type="match status" value="2"/>
</dbReference>
<comment type="caution">
    <text evidence="6">The sequence shown here is derived from an EMBL/GenBank/DDBJ whole genome shotgun (WGS) entry which is preliminary data.</text>
</comment>
<keyword evidence="4" id="KW-0325">Glycoprotein</keyword>
<keyword evidence="7" id="KW-1185">Reference proteome</keyword>
<keyword evidence="2" id="KW-0719">Serine esterase</keyword>
<dbReference type="EMBL" id="BMAV01001643">
    <property type="protein sequence ID" value="GFY40064.1"/>
    <property type="molecule type" value="Genomic_DNA"/>
</dbReference>
<comment type="similarity">
    <text evidence="1">Belongs to the type-B carboxylesterase/lipase family.</text>
</comment>
<dbReference type="AlphaFoldDB" id="A0A8X6WTE0"/>
<dbReference type="PROSITE" id="PS00941">
    <property type="entry name" value="CARBOXYLESTERASE_B_2"/>
    <property type="match status" value="1"/>
</dbReference>
<dbReference type="InterPro" id="IPR019819">
    <property type="entry name" value="Carboxylesterase_B_CS"/>
</dbReference>
<evidence type="ECO:0000256" key="1">
    <source>
        <dbReference type="ARBA" id="ARBA00005964"/>
    </source>
</evidence>
<dbReference type="InterPro" id="IPR002018">
    <property type="entry name" value="CarbesteraseB"/>
</dbReference>
<dbReference type="SUPFAM" id="SSF53474">
    <property type="entry name" value="alpha/beta-Hydrolases"/>
    <property type="match status" value="1"/>
</dbReference>
<dbReference type="OrthoDB" id="6424772at2759"/>
<dbReference type="GO" id="GO:0019695">
    <property type="term" value="P:choline metabolic process"/>
    <property type="evidence" value="ECO:0007669"/>
    <property type="project" value="TreeGrafter"/>
</dbReference>
<dbReference type="GO" id="GO:0005615">
    <property type="term" value="C:extracellular space"/>
    <property type="evidence" value="ECO:0007669"/>
    <property type="project" value="TreeGrafter"/>
</dbReference>
<feature type="domain" description="Carboxylesterase type B" evidence="5">
    <location>
        <begin position="11"/>
        <end position="169"/>
    </location>
</feature>
<dbReference type="Gene3D" id="3.40.50.1820">
    <property type="entry name" value="alpha/beta hydrolase"/>
    <property type="match status" value="2"/>
</dbReference>
<reference evidence="6" key="1">
    <citation type="submission" date="2020-08" db="EMBL/GenBank/DDBJ databases">
        <title>Multicomponent nature underlies the extraordinary mechanical properties of spider dragline silk.</title>
        <authorList>
            <person name="Kono N."/>
            <person name="Nakamura H."/>
            <person name="Mori M."/>
            <person name="Yoshida Y."/>
            <person name="Ohtoshi R."/>
            <person name="Malay A.D."/>
            <person name="Moran D.A.P."/>
            <person name="Tomita M."/>
            <person name="Numata K."/>
            <person name="Arakawa K."/>
        </authorList>
    </citation>
    <scope>NUCLEOTIDE SEQUENCE</scope>
</reference>
<protein>
    <submittedName>
        <fullName evidence="6">Acetylcholinesterase</fullName>
    </submittedName>
</protein>
<dbReference type="Proteomes" id="UP000886998">
    <property type="component" value="Unassembled WGS sequence"/>
</dbReference>
<keyword evidence="3" id="KW-0378">Hydrolase</keyword>
<evidence type="ECO:0000256" key="3">
    <source>
        <dbReference type="ARBA" id="ARBA00022801"/>
    </source>
</evidence>
<sequence length="380" mass="42877">MCIVACFPLKDKIVDTPLGPIQGTTTYDNQHPVQTFLGVPFAKPPLGDLRFKKPQPVEPWTDTLQADKQPPACVQYTTYPFPWYDSQPDKSEDCLYLNIWAPANAKKGSKLPVLFWIFGGGFTFGSNRMDVYNAQALARRGKVIVVTINYRLGVFGFLTSGTDEAPGNLEKNATELAYVLWSFNPTSARSFFPQYGDEFLPNNALEDIRNGNFHNVPLLIGNVKDEGSFQITTGNPGLFGFFGEKDPKISKAQGASMIRKTFGSYSNPDKYVKHYLGNISDNDYDTIRRQVYTASGDSSLLCETVYFAESYAERNNDVYYYFYVHRPSNSPWAPWMGVVHFEEVQFVFGRPIIKPSNYTKEETQLSSDIINIWSTFAKKG</sequence>
<dbReference type="GO" id="GO:0006581">
    <property type="term" value="P:acetylcholine catabolic process"/>
    <property type="evidence" value="ECO:0007669"/>
    <property type="project" value="TreeGrafter"/>
</dbReference>
<evidence type="ECO:0000313" key="7">
    <source>
        <dbReference type="Proteomes" id="UP000886998"/>
    </source>
</evidence>
<gene>
    <name evidence="6" type="primary">ACHE</name>
    <name evidence="6" type="ORF">TNIN_253011</name>
</gene>